<keyword evidence="3" id="KW-1133">Transmembrane helix</keyword>
<feature type="region of interest" description="Disordered" evidence="2">
    <location>
        <begin position="133"/>
        <end position="187"/>
    </location>
</feature>
<proteinExistence type="predicted"/>
<keyword evidence="3" id="KW-0472">Membrane</keyword>
<feature type="compositionally biased region" description="Basic and acidic residues" evidence="2">
    <location>
        <begin position="149"/>
        <end position="171"/>
    </location>
</feature>
<dbReference type="PROSITE" id="PS50943">
    <property type="entry name" value="HTH_CROC1"/>
    <property type="match status" value="1"/>
</dbReference>
<sequence>MSELGQRLKNARQEKDMSLEEVQEATKIQKRYLAAIEAGDFDQLPGNFYTRAFIKSYADAVGLYGEELLEEYKGELPKSNSEMPENLPPRKSRSSVSNRSSKWTSILPTLLVGVLIIGVIAIFWYFLQNGSSDTRVDNPEPDSEEIVSDENKENQDTSKEDQANEDADKTDSTAADENQQQQEEKPAFTLKKVDSTNDEQTFQISGADKIEVKLEASGNSWTGIKTKSSGKGWFKQVSLSAGKSSTIDLTNEENIYFRLGSSPNTSIYVNGEKLDIPVKPDVQNVYLKKGE</sequence>
<reference evidence="5 6" key="1">
    <citation type="submission" date="2019-04" db="EMBL/GenBank/DDBJ databases">
        <title>Bacillus caeni sp. nov., a bacterium isolated from mangrove sediment.</title>
        <authorList>
            <person name="Huang H."/>
            <person name="Mo K."/>
            <person name="Hu Y."/>
        </authorList>
    </citation>
    <scope>NUCLEOTIDE SEQUENCE [LARGE SCALE GENOMIC DNA]</scope>
    <source>
        <strain evidence="5 6">HB172195</strain>
    </source>
</reference>
<keyword evidence="3" id="KW-0812">Transmembrane</keyword>
<protein>
    <submittedName>
        <fullName evidence="5">Helix-turn-helix domain-containing protein</fullName>
    </submittedName>
</protein>
<feature type="transmembrane region" description="Helical" evidence="3">
    <location>
        <begin position="103"/>
        <end position="127"/>
    </location>
</feature>
<dbReference type="PANTHER" id="PTHR34475">
    <property type="match status" value="1"/>
</dbReference>
<dbReference type="Pfam" id="PF13464">
    <property type="entry name" value="RodZ_C"/>
    <property type="match status" value="1"/>
</dbReference>
<gene>
    <name evidence="5" type="ORF">FCL54_09590</name>
</gene>
<feature type="compositionally biased region" description="Polar residues" evidence="2">
    <location>
        <begin position="172"/>
        <end position="181"/>
    </location>
</feature>
<comment type="caution">
    <text evidence="5">The sequence shown here is derived from an EMBL/GenBank/DDBJ whole genome shotgun (WGS) entry which is preliminary data.</text>
</comment>
<feature type="region of interest" description="Disordered" evidence="2">
    <location>
        <begin position="75"/>
        <end position="99"/>
    </location>
</feature>
<dbReference type="Gene3D" id="1.10.260.40">
    <property type="entry name" value="lambda repressor-like DNA-binding domains"/>
    <property type="match status" value="1"/>
</dbReference>
<feature type="domain" description="HTH cro/C1-type" evidence="4">
    <location>
        <begin position="8"/>
        <end position="39"/>
    </location>
</feature>
<dbReference type="RefSeq" id="WP_138125789.1">
    <property type="nucleotide sequence ID" value="NZ_SWLG01000006.1"/>
</dbReference>
<evidence type="ECO:0000256" key="1">
    <source>
        <dbReference type="SAM" id="Coils"/>
    </source>
</evidence>
<dbReference type="GO" id="GO:0003677">
    <property type="term" value="F:DNA binding"/>
    <property type="evidence" value="ECO:0007669"/>
    <property type="project" value="InterPro"/>
</dbReference>
<dbReference type="InterPro" id="IPR010982">
    <property type="entry name" value="Lambda_DNA-bd_dom_sf"/>
</dbReference>
<dbReference type="InterPro" id="IPR050400">
    <property type="entry name" value="Bact_Cytoskel_RodZ"/>
</dbReference>
<evidence type="ECO:0000256" key="2">
    <source>
        <dbReference type="SAM" id="MobiDB-lite"/>
    </source>
</evidence>
<keyword evidence="1" id="KW-0175">Coiled coil</keyword>
<keyword evidence="6" id="KW-1185">Reference proteome</keyword>
<organism evidence="5 6">
    <name type="scientific">Exobacillus caeni</name>
    <dbReference type="NCBI Taxonomy" id="2574798"/>
    <lineage>
        <taxon>Bacteria</taxon>
        <taxon>Bacillati</taxon>
        <taxon>Bacillota</taxon>
        <taxon>Bacilli</taxon>
        <taxon>Bacillales</taxon>
        <taxon>Guptibacillaceae</taxon>
        <taxon>Exobacillus</taxon>
    </lineage>
</organism>
<dbReference type="AlphaFoldDB" id="A0A5R9F4X4"/>
<name>A0A5R9F4X4_9BACL</name>
<evidence type="ECO:0000313" key="6">
    <source>
        <dbReference type="Proteomes" id="UP000308230"/>
    </source>
</evidence>
<dbReference type="InterPro" id="IPR001387">
    <property type="entry name" value="Cro/C1-type_HTH"/>
</dbReference>
<evidence type="ECO:0000313" key="5">
    <source>
        <dbReference type="EMBL" id="TLS37396.1"/>
    </source>
</evidence>
<feature type="coiled-coil region" evidence="1">
    <location>
        <begin position="1"/>
        <end position="28"/>
    </location>
</feature>
<dbReference type="SMART" id="SM00530">
    <property type="entry name" value="HTH_XRE"/>
    <property type="match status" value="1"/>
</dbReference>
<evidence type="ECO:0000256" key="3">
    <source>
        <dbReference type="SAM" id="Phobius"/>
    </source>
</evidence>
<dbReference type="Proteomes" id="UP000308230">
    <property type="component" value="Unassembled WGS sequence"/>
</dbReference>
<dbReference type="OrthoDB" id="9797543at2"/>
<dbReference type="SUPFAM" id="SSF47413">
    <property type="entry name" value="lambda repressor-like DNA-binding domains"/>
    <property type="match status" value="1"/>
</dbReference>
<accession>A0A5R9F4X4</accession>
<dbReference type="Pfam" id="PF13413">
    <property type="entry name" value="HTH_25"/>
    <property type="match status" value="1"/>
</dbReference>
<evidence type="ECO:0000259" key="4">
    <source>
        <dbReference type="PROSITE" id="PS50943"/>
    </source>
</evidence>
<dbReference type="EMBL" id="SWLG01000006">
    <property type="protein sequence ID" value="TLS37396.1"/>
    <property type="molecule type" value="Genomic_DNA"/>
</dbReference>
<dbReference type="CDD" id="cd00093">
    <property type="entry name" value="HTH_XRE"/>
    <property type="match status" value="1"/>
</dbReference>
<dbReference type="InterPro" id="IPR025194">
    <property type="entry name" value="RodZ-like_C"/>
</dbReference>
<feature type="compositionally biased region" description="Acidic residues" evidence="2">
    <location>
        <begin position="139"/>
        <end position="148"/>
    </location>
</feature>
<dbReference type="PANTHER" id="PTHR34475:SF1">
    <property type="entry name" value="CYTOSKELETON PROTEIN RODZ"/>
    <property type="match status" value="1"/>
</dbReference>